<evidence type="ECO:0000256" key="1">
    <source>
        <dbReference type="SAM" id="MobiDB-lite"/>
    </source>
</evidence>
<evidence type="ECO:0008006" key="4">
    <source>
        <dbReference type="Google" id="ProtNLM"/>
    </source>
</evidence>
<name>A0ABT1CMA1_9HYPH</name>
<evidence type="ECO:0000313" key="2">
    <source>
        <dbReference type="EMBL" id="MCO6407322.1"/>
    </source>
</evidence>
<protein>
    <recommendedName>
        <fullName evidence="4">KfrA N-terminal DNA-binding domain-containing protein</fullName>
    </recommendedName>
</protein>
<sequence>MSDVAIARNLIREIAGDAWNGKGDMLARVHSACLKHGKDFTARRIRSFWHGEAAIVAHNEIVSLAEVAAAEKTKRDRINEAKASHAEFINRASAVLDRLSAQDADFHGEYIAALRDLASGAAGGTATNHRGERRSGGVGRRAMDAMDCAGDRI</sequence>
<organism evidence="2 3">
    <name type="scientific">Hoeflea alexandrii</name>
    <dbReference type="NCBI Taxonomy" id="288436"/>
    <lineage>
        <taxon>Bacteria</taxon>
        <taxon>Pseudomonadati</taxon>
        <taxon>Pseudomonadota</taxon>
        <taxon>Alphaproteobacteria</taxon>
        <taxon>Hyphomicrobiales</taxon>
        <taxon>Rhizobiaceae</taxon>
        <taxon>Hoeflea</taxon>
    </lineage>
</organism>
<keyword evidence="3" id="KW-1185">Reference proteome</keyword>
<accession>A0ABT1CMA1</accession>
<feature type="compositionally biased region" description="Basic and acidic residues" evidence="1">
    <location>
        <begin position="129"/>
        <end position="141"/>
    </location>
</feature>
<dbReference type="Proteomes" id="UP001320715">
    <property type="component" value="Unassembled WGS sequence"/>
</dbReference>
<dbReference type="EMBL" id="JAAAML010000001">
    <property type="protein sequence ID" value="MCO6407322.1"/>
    <property type="molecule type" value="Genomic_DNA"/>
</dbReference>
<reference evidence="2 3" key="1">
    <citation type="submission" date="2020-01" db="EMBL/GenBank/DDBJ databases">
        <title>Genomes of bacteria type strains.</title>
        <authorList>
            <person name="Chen J."/>
            <person name="Zhu S."/>
            <person name="Yang J."/>
        </authorList>
    </citation>
    <scope>NUCLEOTIDE SEQUENCE [LARGE SCALE GENOMIC DNA]</scope>
    <source>
        <strain evidence="2 3">DSM 16655</strain>
    </source>
</reference>
<feature type="region of interest" description="Disordered" evidence="1">
    <location>
        <begin position="122"/>
        <end position="141"/>
    </location>
</feature>
<proteinExistence type="predicted"/>
<dbReference type="RefSeq" id="WP_252914706.1">
    <property type="nucleotide sequence ID" value="NZ_JAAAML010000001.1"/>
</dbReference>
<comment type="caution">
    <text evidence="2">The sequence shown here is derived from an EMBL/GenBank/DDBJ whole genome shotgun (WGS) entry which is preliminary data.</text>
</comment>
<evidence type="ECO:0000313" key="3">
    <source>
        <dbReference type="Proteomes" id="UP001320715"/>
    </source>
</evidence>
<gene>
    <name evidence="2" type="ORF">GTW23_03975</name>
</gene>